<evidence type="ECO:0000256" key="1">
    <source>
        <dbReference type="ARBA" id="ARBA00023027"/>
    </source>
</evidence>
<evidence type="ECO:0000259" key="2">
    <source>
        <dbReference type="Pfam" id="PF00881"/>
    </source>
</evidence>
<dbReference type="Proteomes" id="UP001623591">
    <property type="component" value="Unassembled WGS sequence"/>
</dbReference>
<comment type="caution">
    <text evidence="3">The sequence shown here is derived from an EMBL/GenBank/DDBJ whole genome shotgun (WGS) entry which is preliminary data.</text>
</comment>
<reference evidence="3 4" key="1">
    <citation type="submission" date="2024-11" db="EMBL/GenBank/DDBJ databases">
        <authorList>
            <person name="Heng Y.C."/>
            <person name="Lim A.C.H."/>
            <person name="Lee J.K.Y."/>
            <person name="Kittelmann S."/>
        </authorList>
    </citation>
    <scope>NUCLEOTIDE SEQUENCE [LARGE SCALE GENOMIC DNA]</scope>
    <source>
        <strain evidence="3 4">WILCCON 0185</strain>
    </source>
</reference>
<protein>
    <submittedName>
        <fullName evidence="3">Nitroreductase family protein</fullName>
    </submittedName>
</protein>
<dbReference type="SUPFAM" id="SSF55469">
    <property type="entry name" value="FMN-dependent nitroreductase-like"/>
    <property type="match status" value="1"/>
</dbReference>
<evidence type="ECO:0000313" key="4">
    <source>
        <dbReference type="Proteomes" id="UP001623591"/>
    </source>
</evidence>
<organism evidence="3 4">
    <name type="scientific">Candidatus Clostridium stratigraminis</name>
    <dbReference type="NCBI Taxonomy" id="3381661"/>
    <lineage>
        <taxon>Bacteria</taxon>
        <taxon>Bacillati</taxon>
        <taxon>Bacillota</taxon>
        <taxon>Clostridia</taxon>
        <taxon>Eubacteriales</taxon>
        <taxon>Clostridiaceae</taxon>
        <taxon>Clostridium</taxon>
    </lineage>
</organism>
<dbReference type="InterPro" id="IPR029479">
    <property type="entry name" value="Nitroreductase"/>
</dbReference>
<dbReference type="PANTHER" id="PTHR23026">
    <property type="entry name" value="NADPH NITROREDUCTASE"/>
    <property type="match status" value="1"/>
</dbReference>
<dbReference type="Pfam" id="PF00881">
    <property type="entry name" value="Nitroreductase"/>
    <property type="match status" value="1"/>
</dbReference>
<dbReference type="InterPro" id="IPR050627">
    <property type="entry name" value="Nitroreductase/BluB"/>
</dbReference>
<dbReference type="EMBL" id="JBJHZZ010000001">
    <property type="protein sequence ID" value="MFL0246056.1"/>
    <property type="molecule type" value="Genomic_DNA"/>
</dbReference>
<feature type="domain" description="Nitroreductase" evidence="2">
    <location>
        <begin position="8"/>
        <end position="166"/>
    </location>
</feature>
<keyword evidence="1" id="KW-0520">NAD</keyword>
<evidence type="ECO:0000313" key="3">
    <source>
        <dbReference type="EMBL" id="MFL0246056.1"/>
    </source>
</evidence>
<sequence length="186" mass="21083">MNETLQIIRNRRSIRAFKNEQIKEEELKEIIDAAIYAPSASNKQPWHFTVVQNKELLDLLNNSFKELAKKSDNDYIKRVGDNENFNVFYNAPTVILVSGDENNHYAAVDCAAAVENMLLAAEAQGIGGCWIGFIAYVFNSERGREFSKKVGIPEGYKQIHALALGYKKIIRTIAPARKENSVNYIR</sequence>
<proteinExistence type="predicted"/>
<dbReference type="Gene3D" id="3.40.109.10">
    <property type="entry name" value="NADH Oxidase"/>
    <property type="match status" value="1"/>
</dbReference>
<dbReference type="RefSeq" id="WP_406768507.1">
    <property type="nucleotide sequence ID" value="NZ_JBJHZZ010000001.1"/>
</dbReference>
<dbReference type="CDD" id="cd02136">
    <property type="entry name" value="PnbA_NfnB-like"/>
    <property type="match status" value="1"/>
</dbReference>
<accession>A0ABW8T151</accession>
<keyword evidence="4" id="KW-1185">Reference proteome</keyword>
<name>A0ABW8T151_9CLOT</name>
<dbReference type="PANTHER" id="PTHR23026:SF125">
    <property type="entry name" value="OXYGEN-INSENSITIVE NAD(P)H NITROREDUCTASE"/>
    <property type="match status" value="1"/>
</dbReference>
<gene>
    <name evidence="3" type="ORF">ACJDUG_03575</name>
</gene>
<dbReference type="InterPro" id="IPR000415">
    <property type="entry name" value="Nitroreductase-like"/>
</dbReference>